<name>A0AAV5TZP8_9BILA</name>
<evidence type="ECO:0000313" key="2">
    <source>
        <dbReference type="EMBL" id="GMS99667.1"/>
    </source>
</evidence>
<organism evidence="2 3">
    <name type="scientific">Pristionchus entomophagus</name>
    <dbReference type="NCBI Taxonomy" id="358040"/>
    <lineage>
        <taxon>Eukaryota</taxon>
        <taxon>Metazoa</taxon>
        <taxon>Ecdysozoa</taxon>
        <taxon>Nematoda</taxon>
        <taxon>Chromadorea</taxon>
        <taxon>Rhabditida</taxon>
        <taxon>Rhabditina</taxon>
        <taxon>Diplogasteromorpha</taxon>
        <taxon>Diplogasteroidea</taxon>
        <taxon>Neodiplogasteridae</taxon>
        <taxon>Pristionchus</taxon>
    </lineage>
</organism>
<dbReference type="Proteomes" id="UP001432027">
    <property type="component" value="Unassembled WGS sequence"/>
</dbReference>
<comment type="caution">
    <text evidence="2">The sequence shown here is derived from an EMBL/GenBank/DDBJ whole genome shotgun (WGS) entry which is preliminary data.</text>
</comment>
<dbReference type="AlphaFoldDB" id="A0AAV5TZP8"/>
<accession>A0AAV5TZP8</accession>
<protein>
    <submittedName>
        <fullName evidence="2">Uncharacterized protein</fullName>
    </submittedName>
</protein>
<feature type="compositionally biased region" description="Basic and acidic residues" evidence="1">
    <location>
        <begin position="48"/>
        <end position="73"/>
    </location>
</feature>
<evidence type="ECO:0000256" key="1">
    <source>
        <dbReference type="SAM" id="MobiDB-lite"/>
    </source>
</evidence>
<evidence type="ECO:0000313" key="3">
    <source>
        <dbReference type="Proteomes" id="UP001432027"/>
    </source>
</evidence>
<gene>
    <name evidence="2" type="ORF">PENTCL1PPCAC_21842</name>
</gene>
<keyword evidence="3" id="KW-1185">Reference proteome</keyword>
<feature type="region of interest" description="Disordered" evidence="1">
    <location>
        <begin position="1"/>
        <end position="73"/>
    </location>
</feature>
<dbReference type="InterPro" id="IPR036570">
    <property type="entry name" value="HORMA_dom_sf"/>
</dbReference>
<sequence length="301" mass="35078">MDPNDRMNPNMPVQLFMDDPPPVKKRARIPLDEGEPGPSHGFNLKSRLSPDREWMFKGDGKRPKEDKKKPKGDGRFYRVPELVVCNRRKRNVASSICDMITHFLRTAANIVVHRFSNYGRDDPASAFVDKFYQGIFPYKFCTIREVRDYIDSSMYGIRDELRPQKVESVCFAIVNDLEESLLEVTVDLFQTKKFWNRRLRGCNPKPLAELRPQLLKAILALQQLQISRKEHRKLLRTPTSLTIRYATIDAGEEEDDETCPEGWDPIFPTPPEYAGKLYPWVEPIRTEFNQMQFHVLTGQLF</sequence>
<dbReference type="Gene3D" id="3.30.900.10">
    <property type="entry name" value="HORMA domain"/>
    <property type="match status" value="1"/>
</dbReference>
<reference evidence="2" key="1">
    <citation type="submission" date="2023-10" db="EMBL/GenBank/DDBJ databases">
        <title>Genome assembly of Pristionchus species.</title>
        <authorList>
            <person name="Yoshida K."/>
            <person name="Sommer R.J."/>
        </authorList>
    </citation>
    <scope>NUCLEOTIDE SEQUENCE</scope>
    <source>
        <strain evidence="2">RS0144</strain>
    </source>
</reference>
<proteinExistence type="predicted"/>
<dbReference type="EMBL" id="BTSX01000005">
    <property type="protein sequence ID" value="GMS99667.1"/>
    <property type="molecule type" value="Genomic_DNA"/>
</dbReference>